<dbReference type="OrthoDB" id="9787654at2"/>
<accession>A0A6I4T8T4</accession>
<dbReference type="PANTHER" id="PTHR35563:SF2">
    <property type="entry name" value="BARREL METAL-DEPENDENT HYDROLASE, PUTATIVE (AFU_ORTHOLOGUE AFUA_1G16240)-RELATED"/>
    <property type="match status" value="1"/>
</dbReference>
<dbReference type="SUPFAM" id="SSF51556">
    <property type="entry name" value="Metallo-dependent hydrolases"/>
    <property type="match status" value="1"/>
</dbReference>
<keyword evidence="2" id="KW-0378">Hydrolase</keyword>
<dbReference type="Pfam" id="PF04909">
    <property type="entry name" value="Amidohydro_2"/>
    <property type="match status" value="1"/>
</dbReference>
<proteinExistence type="predicted"/>
<evidence type="ECO:0000259" key="1">
    <source>
        <dbReference type="Pfam" id="PF04909"/>
    </source>
</evidence>
<evidence type="ECO:0000313" key="3">
    <source>
        <dbReference type="Proteomes" id="UP000438476"/>
    </source>
</evidence>
<gene>
    <name evidence="2" type="ORF">GRI91_15190</name>
</gene>
<dbReference type="InterPro" id="IPR052358">
    <property type="entry name" value="Aro_Compnd_Degr_Hydrolases"/>
</dbReference>
<dbReference type="GO" id="GO:0016787">
    <property type="term" value="F:hydrolase activity"/>
    <property type="evidence" value="ECO:0007669"/>
    <property type="project" value="UniProtKB-KW"/>
</dbReference>
<dbReference type="Gene3D" id="3.20.20.140">
    <property type="entry name" value="Metal-dependent hydrolases"/>
    <property type="match status" value="1"/>
</dbReference>
<evidence type="ECO:0000313" key="2">
    <source>
        <dbReference type="EMBL" id="MXO67108.1"/>
    </source>
</evidence>
<comment type="caution">
    <text evidence="2">The sequence shown here is derived from an EMBL/GenBank/DDBJ whole genome shotgun (WGS) entry which is preliminary data.</text>
</comment>
<dbReference type="PANTHER" id="PTHR35563">
    <property type="entry name" value="BARREL METAL-DEPENDENT HYDROLASE, PUTATIVE (AFU_ORTHOLOGUE AFUA_1G16240)-RELATED"/>
    <property type="match status" value="1"/>
</dbReference>
<dbReference type="EMBL" id="WTYT01000007">
    <property type="protein sequence ID" value="MXO67108.1"/>
    <property type="molecule type" value="Genomic_DNA"/>
</dbReference>
<reference evidence="2 3" key="1">
    <citation type="submission" date="2019-12" db="EMBL/GenBank/DDBJ databases">
        <title>Genomic-based taxomic classification of the family Erythrobacteraceae.</title>
        <authorList>
            <person name="Xu L."/>
        </authorList>
    </citation>
    <scope>NUCLEOTIDE SEQUENCE [LARGE SCALE GENOMIC DNA]</scope>
    <source>
        <strain evidence="2 3">LMG 29518</strain>
    </source>
</reference>
<dbReference type="Proteomes" id="UP000438476">
    <property type="component" value="Unassembled WGS sequence"/>
</dbReference>
<name>A0A6I4T8T4_9SPHN</name>
<dbReference type="RefSeq" id="WP_160737555.1">
    <property type="nucleotide sequence ID" value="NZ_WTYT01000007.1"/>
</dbReference>
<protein>
    <submittedName>
        <fullName evidence="2">Amidohydrolase family protein</fullName>
    </submittedName>
</protein>
<dbReference type="InterPro" id="IPR006680">
    <property type="entry name" value="Amidohydro-rel"/>
</dbReference>
<keyword evidence="3" id="KW-1185">Reference proteome</keyword>
<feature type="domain" description="Amidohydrolase-related" evidence="1">
    <location>
        <begin position="17"/>
        <end position="279"/>
    </location>
</feature>
<organism evidence="2 3">
    <name type="scientific">Altericroceibacterium endophyticum</name>
    <dbReference type="NCBI Taxonomy" id="1808508"/>
    <lineage>
        <taxon>Bacteria</taxon>
        <taxon>Pseudomonadati</taxon>
        <taxon>Pseudomonadota</taxon>
        <taxon>Alphaproteobacteria</taxon>
        <taxon>Sphingomonadales</taxon>
        <taxon>Erythrobacteraceae</taxon>
        <taxon>Altericroceibacterium</taxon>
    </lineage>
</organism>
<dbReference type="InterPro" id="IPR032466">
    <property type="entry name" value="Metal_Hydrolase"/>
</dbReference>
<sequence>MNADNPLMAGIGGNPIIDCHAHIFAAEMPVKADAWTVPDYGFTVDDLLAQLDRYGVHFAVLSGLSISGEYNDYMIRQLRRHKRLRGTAIVNPASDLYTLERMRDDGIVGVRLQLARCDQLPDFTQDDFRLFLRRLRDLGWHVQLAIEGAHLRGVLEQLLPSGVDIVIDHFGHPDPENPLECDGYGAMMEALDTGRCWIKLSAGFRLPGTAAWQDDPDGDVERLAAFVAEDILRRAGTDRLLWGSDAPFVGYESRLTYAQVLASFHDWVPDPMRRAEICRTGLKFYFS</sequence>
<dbReference type="AlphaFoldDB" id="A0A6I4T8T4"/>